<reference evidence="1" key="1">
    <citation type="submission" date="2019-08" db="EMBL/GenBank/DDBJ databases">
        <authorList>
            <person name="Kucharzyk K."/>
            <person name="Murdoch R.W."/>
            <person name="Higgins S."/>
            <person name="Loffler F."/>
        </authorList>
    </citation>
    <scope>NUCLEOTIDE SEQUENCE</scope>
</reference>
<dbReference type="SUPFAM" id="SSF109604">
    <property type="entry name" value="HD-domain/PDEase-like"/>
    <property type="match status" value="1"/>
</dbReference>
<proteinExistence type="predicted"/>
<comment type="caution">
    <text evidence="1">The sequence shown here is derived from an EMBL/GenBank/DDBJ whole genome shotgun (WGS) entry which is preliminary data.</text>
</comment>
<sequence>MNEILSSIEQFEVSDNDFTHESLLHGRLHTHRVMAWVCVLSAKLKMNGQGRLAFLAAKVHDLGRLTDGKEPGHGQRSADLCLGKYRELFEYFGLSGSDYQVVSDAVRWHSRSDEPPAGCNGIEVINLLKDADGLDRVRLGEDEPDIRYFRHSITQQFVPAARQLFEITEEKRNMSLREITKLAFELAQ</sequence>
<gene>
    <name evidence="1" type="ORF">SDC9_49205</name>
</gene>
<evidence type="ECO:0008006" key="2">
    <source>
        <dbReference type="Google" id="ProtNLM"/>
    </source>
</evidence>
<accession>A0A644WGF7</accession>
<name>A0A644WGF7_9ZZZZ</name>
<organism evidence="1">
    <name type="scientific">bioreactor metagenome</name>
    <dbReference type="NCBI Taxonomy" id="1076179"/>
    <lineage>
        <taxon>unclassified sequences</taxon>
        <taxon>metagenomes</taxon>
        <taxon>ecological metagenomes</taxon>
    </lineage>
</organism>
<dbReference type="EMBL" id="VSSQ01000910">
    <property type="protein sequence ID" value="MPM02946.1"/>
    <property type="molecule type" value="Genomic_DNA"/>
</dbReference>
<dbReference type="Gene3D" id="1.10.3210.10">
    <property type="entry name" value="Hypothetical protein af1432"/>
    <property type="match status" value="1"/>
</dbReference>
<protein>
    <recommendedName>
        <fullName evidence="2">HD domain-containing protein</fullName>
    </recommendedName>
</protein>
<evidence type="ECO:0000313" key="1">
    <source>
        <dbReference type="EMBL" id="MPM02946.1"/>
    </source>
</evidence>
<dbReference type="AlphaFoldDB" id="A0A644WGF7"/>